<dbReference type="RefSeq" id="WP_089355928.1">
    <property type="nucleotide sequence ID" value="NZ_FZPD01000002.1"/>
</dbReference>
<name>A0A239H7D6_EKHLU</name>
<dbReference type="Proteomes" id="UP000198393">
    <property type="component" value="Unassembled WGS sequence"/>
</dbReference>
<dbReference type="Gene3D" id="3.30.2310.20">
    <property type="entry name" value="RelE-like"/>
    <property type="match status" value="1"/>
</dbReference>
<accession>A0A239H7D6</accession>
<keyword evidence="2" id="KW-1185">Reference proteome</keyword>
<evidence type="ECO:0008006" key="3">
    <source>
        <dbReference type="Google" id="ProtNLM"/>
    </source>
</evidence>
<sequence>MEEESSYVVDITPEGETYYYDLLKYLYSTHSEESADRKSDEILDMALSLDKMPNRGSDEDKLAFLGVGHKYLLYEVTTRKTIKIIYFIDNSAKMVYVTDFFPTEMDDSRIEERNQ</sequence>
<protein>
    <recommendedName>
        <fullName evidence="3">ParE toxin of type II toxin-antitoxin system, parDE</fullName>
    </recommendedName>
</protein>
<dbReference type="EMBL" id="FZPD01000002">
    <property type="protein sequence ID" value="SNS77132.1"/>
    <property type="molecule type" value="Genomic_DNA"/>
</dbReference>
<proteinExistence type="predicted"/>
<dbReference type="AlphaFoldDB" id="A0A239H7D6"/>
<dbReference type="OrthoDB" id="826998at2"/>
<dbReference type="InterPro" id="IPR035093">
    <property type="entry name" value="RelE/ParE_toxin_dom_sf"/>
</dbReference>
<organism evidence="1 2">
    <name type="scientific">Ekhidna lutea</name>
    <dbReference type="NCBI Taxonomy" id="447679"/>
    <lineage>
        <taxon>Bacteria</taxon>
        <taxon>Pseudomonadati</taxon>
        <taxon>Bacteroidota</taxon>
        <taxon>Cytophagia</taxon>
        <taxon>Cytophagales</taxon>
        <taxon>Reichenbachiellaceae</taxon>
        <taxon>Ekhidna</taxon>
    </lineage>
</organism>
<gene>
    <name evidence="1" type="ORF">SAMN05421640_1171</name>
</gene>
<evidence type="ECO:0000313" key="1">
    <source>
        <dbReference type="EMBL" id="SNS77132.1"/>
    </source>
</evidence>
<evidence type="ECO:0000313" key="2">
    <source>
        <dbReference type="Proteomes" id="UP000198393"/>
    </source>
</evidence>
<reference evidence="1 2" key="1">
    <citation type="submission" date="2017-06" db="EMBL/GenBank/DDBJ databases">
        <authorList>
            <person name="Kim H.J."/>
            <person name="Triplett B.A."/>
        </authorList>
    </citation>
    <scope>NUCLEOTIDE SEQUENCE [LARGE SCALE GENOMIC DNA]</scope>
    <source>
        <strain evidence="1 2">DSM 19307</strain>
    </source>
</reference>